<dbReference type="GO" id="GO:0008897">
    <property type="term" value="F:holo-[acyl-carrier-protein] synthase activity"/>
    <property type="evidence" value="ECO:0007669"/>
    <property type="project" value="InterPro"/>
</dbReference>
<organism evidence="4 5">
    <name type="scientific">Psychroflexus torquis (strain ATCC 700755 / CIP 106069 / ACAM 623)</name>
    <dbReference type="NCBI Taxonomy" id="313595"/>
    <lineage>
        <taxon>Bacteria</taxon>
        <taxon>Pseudomonadati</taxon>
        <taxon>Bacteroidota</taxon>
        <taxon>Flavobacteriia</taxon>
        <taxon>Flavobacteriales</taxon>
        <taxon>Flavobacteriaceae</taxon>
        <taxon>Psychroflexus</taxon>
    </lineage>
</organism>
<evidence type="ECO:0000313" key="4">
    <source>
        <dbReference type="EMBL" id="AFU68357.1"/>
    </source>
</evidence>
<dbReference type="InterPro" id="IPR008278">
    <property type="entry name" value="4-PPantetheinyl_Trfase_dom"/>
</dbReference>
<proteinExistence type="inferred from homology"/>
<dbReference type="PANTHER" id="PTHR12215:SF10">
    <property type="entry name" value="L-AMINOADIPATE-SEMIALDEHYDE DEHYDROGENASE-PHOSPHOPANTETHEINYL TRANSFERASE"/>
    <property type="match status" value="1"/>
</dbReference>
<dbReference type="PANTHER" id="PTHR12215">
    <property type="entry name" value="PHOSPHOPANTETHEINE TRANSFERASE"/>
    <property type="match status" value="1"/>
</dbReference>
<dbReference type="AlphaFoldDB" id="K4ICN4"/>
<dbReference type="GO" id="GO:0000287">
    <property type="term" value="F:magnesium ion binding"/>
    <property type="evidence" value="ECO:0007669"/>
    <property type="project" value="InterPro"/>
</dbReference>
<feature type="domain" description="4'-phosphopantetheinyl transferase" evidence="3">
    <location>
        <begin position="102"/>
        <end position="177"/>
    </location>
</feature>
<dbReference type="SUPFAM" id="SSF56214">
    <property type="entry name" value="4'-phosphopantetheinyl transferase"/>
    <property type="match status" value="2"/>
</dbReference>
<dbReference type="EMBL" id="CP003879">
    <property type="protein sequence ID" value="AFU68357.1"/>
    <property type="molecule type" value="Genomic_DNA"/>
</dbReference>
<dbReference type="Gene3D" id="3.90.470.20">
    <property type="entry name" value="4'-phosphopantetheinyl transferase domain"/>
    <property type="match status" value="2"/>
</dbReference>
<dbReference type="OrthoDB" id="9808281at2"/>
<protein>
    <submittedName>
        <fullName evidence="4">4'-phosphopantetheinyl transferase</fullName>
    </submittedName>
</protein>
<dbReference type="KEGG" id="ptq:P700755_001456"/>
<dbReference type="HOGENOM" id="CLU_057011_6_1_10"/>
<dbReference type="InterPro" id="IPR037143">
    <property type="entry name" value="4-PPantetheinyl_Trfase_dom_sf"/>
</dbReference>
<reference evidence="4" key="2">
    <citation type="submission" date="2012-09" db="EMBL/GenBank/DDBJ databases">
        <title>The complete sequence of Psychroflexus torquis an extreme psychrophile from sea-ice that is stimulated by light.</title>
        <authorList>
            <person name="Feng S."/>
            <person name="Powell S.M."/>
            <person name="Bowman J.P."/>
        </authorList>
    </citation>
    <scope>NUCLEOTIDE SEQUENCE [LARGE SCALE GENOMIC DNA]</scope>
    <source>
        <strain evidence="4">ATCC 700755</strain>
    </source>
</reference>
<evidence type="ECO:0000256" key="1">
    <source>
        <dbReference type="ARBA" id="ARBA00010990"/>
    </source>
</evidence>
<dbReference type="GO" id="GO:0005829">
    <property type="term" value="C:cytosol"/>
    <property type="evidence" value="ECO:0007669"/>
    <property type="project" value="TreeGrafter"/>
</dbReference>
<dbReference type="STRING" id="313595.P700755_001456"/>
<keyword evidence="2 4" id="KW-0808">Transferase</keyword>
<dbReference type="Proteomes" id="UP000008514">
    <property type="component" value="Chromosome"/>
</dbReference>
<dbReference type="Pfam" id="PF01648">
    <property type="entry name" value="ACPS"/>
    <property type="match status" value="1"/>
</dbReference>
<evidence type="ECO:0000259" key="3">
    <source>
        <dbReference type="Pfam" id="PF01648"/>
    </source>
</evidence>
<name>K4ICN4_PSYTT</name>
<gene>
    <name evidence="4" type="ordered locus">P700755_001456</name>
</gene>
<dbReference type="GO" id="GO:0019878">
    <property type="term" value="P:lysine biosynthetic process via aminoadipic acid"/>
    <property type="evidence" value="ECO:0007669"/>
    <property type="project" value="TreeGrafter"/>
</dbReference>
<reference evidence="4" key="1">
    <citation type="submission" date="2006-03" db="EMBL/GenBank/DDBJ databases">
        <authorList>
            <person name="Bowman J."/>
            <person name="Ferriera S."/>
            <person name="Johnson J."/>
            <person name="Kravitz S."/>
            <person name="Halpern A."/>
            <person name="Remington K."/>
            <person name="Beeson K."/>
            <person name="Tran B."/>
            <person name="Rogers Y.-H."/>
            <person name="Friedman R."/>
            <person name="Venter J.C."/>
        </authorList>
    </citation>
    <scope>NUCLEOTIDE SEQUENCE [LARGE SCALE GENOMIC DNA]</scope>
    <source>
        <strain evidence="4">ATCC 700755</strain>
    </source>
</reference>
<dbReference type="InterPro" id="IPR050559">
    <property type="entry name" value="P-Pant_transferase_sf"/>
</dbReference>
<evidence type="ECO:0000313" key="5">
    <source>
        <dbReference type="Proteomes" id="UP000008514"/>
    </source>
</evidence>
<evidence type="ECO:0000256" key="2">
    <source>
        <dbReference type="ARBA" id="ARBA00022679"/>
    </source>
</evidence>
<comment type="similarity">
    <text evidence="1">Belongs to the P-Pant transferase superfamily. Gsp/Sfp/HetI/AcpT family.</text>
</comment>
<dbReference type="RefSeq" id="WP_015023959.1">
    <property type="nucleotide sequence ID" value="NC_018721.1"/>
</dbReference>
<accession>K4ICN4</accession>
<keyword evidence="5" id="KW-1185">Reference proteome</keyword>
<dbReference type="eggNOG" id="COG2091">
    <property type="taxonomic scope" value="Bacteria"/>
</dbReference>
<sequence length="214" mass="24958">MLKIRIVEIAKNKPFFTKELLLKNLPKRLQERAKRYLDEESSMSYSAGRLLLKRALSENGLPASLLEEIGYSEQGKPSFKDHNFSISHSNGYVVLAFSTNFSVGIDIEKKKTIDLKLFSYLFTALEWASILNAKNSLERFYWFWIRKEALLKAVGCTLKELKQLEVYEHYGTYKEKRYYFKSFDFDPDFNGIVATETQTAIAMEFIELKDLLKD</sequence>